<keyword evidence="1" id="KW-0812">Transmembrane</keyword>
<feature type="transmembrane region" description="Helical" evidence="1">
    <location>
        <begin position="29"/>
        <end position="50"/>
    </location>
</feature>
<evidence type="ECO:0000313" key="3">
    <source>
        <dbReference type="Proteomes" id="UP000287188"/>
    </source>
</evidence>
<dbReference type="EMBL" id="BIFS01000002">
    <property type="protein sequence ID" value="GCE22564.1"/>
    <property type="molecule type" value="Genomic_DNA"/>
</dbReference>
<evidence type="ECO:0000256" key="1">
    <source>
        <dbReference type="SAM" id="Phobius"/>
    </source>
</evidence>
<feature type="transmembrane region" description="Helical" evidence="1">
    <location>
        <begin position="93"/>
        <end position="113"/>
    </location>
</feature>
<dbReference type="Gene3D" id="1.20.1250.20">
    <property type="entry name" value="MFS general substrate transporter like domains"/>
    <property type="match status" value="1"/>
</dbReference>
<accession>A0A402AU12</accession>
<evidence type="ECO:0000313" key="2">
    <source>
        <dbReference type="EMBL" id="GCE22564.1"/>
    </source>
</evidence>
<sequence>MGFAGALLVLWIAWLLTIALPYALSSSYLSLAVFIVFYGLDWVATVPPTARLTTELFGVRNAGVIYGWIFASHQLGAATAAFMAGLLRTWLGSYQVSFISAGLLCLCASGMVIRIGRKPRLQQPLVSDVPSAMDVPLAESI</sequence>
<gene>
    <name evidence="2" type="ORF">KDK_63640</name>
</gene>
<dbReference type="Proteomes" id="UP000287188">
    <property type="component" value="Unassembled WGS sequence"/>
</dbReference>
<comment type="caution">
    <text evidence="2">The sequence shown here is derived from an EMBL/GenBank/DDBJ whole genome shotgun (WGS) entry which is preliminary data.</text>
</comment>
<organism evidence="2 3">
    <name type="scientific">Dictyobacter kobayashii</name>
    <dbReference type="NCBI Taxonomy" id="2014872"/>
    <lineage>
        <taxon>Bacteria</taxon>
        <taxon>Bacillati</taxon>
        <taxon>Chloroflexota</taxon>
        <taxon>Ktedonobacteria</taxon>
        <taxon>Ktedonobacterales</taxon>
        <taxon>Dictyobacteraceae</taxon>
        <taxon>Dictyobacter</taxon>
    </lineage>
</organism>
<keyword evidence="3" id="KW-1185">Reference proteome</keyword>
<feature type="transmembrane region" description="Helical" evidence="1">
    <location>
        <begin position="62"/>
        <end position="87"/>
    </location>
</feature>
<name>A0A402AU12_9CHLR</name>
<dbReference type="SUPFAM" id="SSF103473">
    <property type="entry name" value="MFS general substrate transporter"/>
    <property type="match status" value="1"/>
</dbReference>
<keyword evidence="1" id="KW-0472">Membrane</keyword>
<dbReference type="AlphaFoldDB" id="A0A402AU12"/>
<protein>
    <recommendedName>
        <fullName evidence="4">Major facilitator superfamily (MFS) profile domain-containing protein</fullName>
    </recommendedName>
</protein>
<reference evidence="3" key="1">
    <citation type="submission" date="2018-12" db="EMBL/GenBank/DDBJ databases">
        <title>Tengunoibacter tsumagoiensis gen. nov., sp. nov., Dictyobacter kobayashii sp. nov., D. alpinus sp. nov., and D. joshuensis sp. nov. and description of Dictyobacteraceae fam. nov. within the order Ktedonobacterales isolated from Tengu-no-mugimeshi.</title>
        <authorList>
            <person name="Wang C.M."/>
            <person name="Zheng Y."/>
            <person name="Sakai Y."/>
            <person name="Toyoda A."/>
            <person name="Minakuchi Y."/>
            <person name="Abe K."/>
            <person name="Yokota A."/>
            <person name="Yabe S."/>
        </authorList>
    </citation>
    <scope>NUCLEOTIDE SEQUENCE [LARGE SCALE GENOMIC DNA]</scope>
    <source>
        <strain evidence="3">Uno11</strain>
    </source>
</reference>
<evidence type="ECO:0008006" key="4">
    <source>
        <dbReference type="Google" id="ProtNLM"/>
    </source>
</evidence>
<dbReference type="InterPro" id="IPR036259">
    <property type="entry name" value="MFS_trans_sf"/>
</dbReference>
<proteinExistence type="predicted"/>
<keyword evidence="1" id="KW-1133">Transmembrane helix</keyword>